<name>A0A7M7M2V2_NASVI</name>
<dbReference type="NCBIfam" id="TIGR00860">
    <property type="entry name" value="LIC"/>
    <property type="match status" value="1"/>
</dbReference>
<dbReference type="GO" id="GO:0034707">
    <property type="term" value="C:chloride channel complex"/>
    <property type="evidence" value="ECO:0007669"/>
    <property type="project" value="UniProtKB-KW"/>
</dbReference>
<keyword evidence="2 20" id="KW-0813">Transport</keyword>
<evidence type="ECO:0000256" key="3">
    <source>
        <dbReference type="ARBA" id="ARBA00022475"/>
    </source>
</evidence>
<dbReference type="GO" id="GO:0099095">
    <property type="term" value="F:ligand-gated monoatomic anion channel activity"/>
    <property type="evidence" value="ECO:0007669"/>
    <property type="project" value="UniProtKB-ARBA"/>
</dbReference>
<feature type="domain" description="Neurotransmitter-gated ion-channel ligand-binding" evidence="22">
    <location>
        <begin position="46"/>
        <end position="246"/>
    </location>
</feature>
<feature type="transmembrane region" description="Helical" evidence="20">
    <location>
        <begin position="285"/>
        <end position="306"/>
    </location>
</feature>
<dbReference type="FunFam" id="1.20.58.390:FF:000033">
    <property type="entry name" value="Gamma-aminobutyric acid receptor subunit beta"/>
    <property type="match status" value="1"/>
</dbReference>
<evidence type="ECO:0000256" key="9">
    <source>
        <dbReference type="ARBA" id="ARBA00023136"/>
    </source>
</evidence>
<reference evidence="24" key="1">
    <citation type="submission" date="2021-01" db="UniProtKB">
        <authorList>
            <consortium name="EnsemblMetazoa"/>
        </authorList>
    </citation>
    <scope>IDENTIFICATION</scope>
</reference>
<comment type="similarity">
    <text evidence="1">Belongs to the ligand-gated ion channel (TC 1.A.9) family. Gamma-aminobutyric acid receptor (TC 1.A.9.5) subfamily.</text>
</comment>
<keyword evidence="8 20" id="KW-0406">Ion transport</keyword>
<keyword evidence="4 20" id="KW-0812">Transmembrane</keyword>
<evidence type="ECO:0000256" key="17">
    <source>
        <dbReference type="ARBA" id="ARBA00023303"/>
    </source>
</evidence>
<protein>
    <recommendedName>
        <fullName evidence="19">Gamma-aminobutyric acid receptor subunit beta</fullName>
    </recommendedName>
</protein>
<dbReference type="InterPro" id="IPR018000">
    <property type="entry name" value="Neurotransmitter_ion_chnl_CS"/>
</dbReference>
<keyword evidence="13" id="KW-0325">Glycoprotein</keyword>
<dbReference type="Pfam" id="PF02932">
    <property type="entry name" value="Neur_chan_memb"/>
    <property type="match status" value="1"/>
</dbReference>
<dbReference type="InterPro" id="IPR038050">
    <property type="entry name" value="Neuro_actylchol_rec"/>
</dbReference>
<feature type="domain" description="Neurotransmitter-gated ion-channel transmembrane" evidence="23">
    <location>
        <begin position="259"/>
        <end position="357"/>
    </location>
</feature>
<dbReference type="Gene3D" id="1.20.58.390">
    <property type="entry name" value="Neurotransmitter-gated ion-channel transmembrane domain"/>
    <property type="match status" value="1"/>
</dbReference>
<evidence type="ECO:0000256" key="19">
    <source>
        <dbReference type="ARBA" id="ARBA00071250"/>
    </source>
</evidence>
<dbReference type="PRINTS" id="PR00252">
    <property type="entry name" value="NRIONCHANNEL"/>
</dbReference>
<keyword evidence="6 20" id="KW-1133">Transmembrane helix</keyword>
<dbReference type="PANTHER" id="PTHR18945">
    <property type="entry name" value="NEUROTRANSMITTER GATED ION CHANNEL"/>
    <property type="match status" value="1"/>
</dbReference>
<dbReference type="Pfam" id="PF02931">
    <property type="entry name" value="Neur_chan_LBD"/>
    <property type="match status" value="1"/>
</dbReference>
<dbReference type="GO" id="GO:0005230">
    <property type="term" value="F:extracellular ligand-gated monoatomic ion channel activity"/>
    <property type="evidence" value="ECO:0007669"/>
    <property type="project" value="InterPro"/>
</dbReference>
<evidence type="ECO:0000256" key="1">
    <source>
        <dbReference type="ARBA" id="ARBA00010180"/>
    </source>
</evidence>
<keyword evidence="14" id="KW-0868">Chloride</keyword>
<dbReference type="CDD" id="cd19008">
    <property type="entry name" value="LGIC_ECD_GABAR_RDL-like"/>
    <property type="match status" value="1"/>
</dbReference>
<sequence>MRSPHAISWSVALLAATAVLMPATHRMPFAHAAGGGSMLGDVNISAILDSFSVSYDKRVRPNYGGPPVEVGVTMYVLSISSLSEVKMDFTLDFYFRQFWTDPRLAFKKRAGVEILSVGSEFIKNIWVPDTFFVNEKQSYFHVATTSNEFIRIHHTGSITRSIRLTITASCPMNLQYFPMDRQLCNIEIESFGYTMRDIRYKWNEGLASVGVSNDVSLPQFKVLGHRQRAMEISLTTGNYSRLACEIQFVRSMGYYLIQIYIPSGLIVIISWVSFWLNRNATPARVALGVTTVLTMTTLMSSTNAALPKISYVKSIDVYLGTCFVMVFASLLEYATVGYMAKRIQMRKNRFAKIAESMKAARENPGPPGVPGDHGDHAPKQTEVRFKVHDPKAHSKGGTLENTINGRADEEAPPPPQHLIHPGKDISKLYGITPSDIDKYSRIVFPVCFVCFNLMYWIIYLHISDVVADDLVLLEEAK</sequence>
<dbReference type="GO" id="GO:0004890">
    <property type="term" value="F:GABA-A receptor activity"/>
    <property type="evidence" value="ECO:0007669"/>
    <property type="project" value="InterPro"/>
</dbReference>
<evidence type="ECO:0000259" key="23">
    <source>
        <dbReference type="Pfam" id="PF02932"/>
    </source>
</evidence>
<evidence type="ECO:0000256" key="5">
    <source>
        <dbReference type="ARBA" id="ARBA00022729"/>
    </source>
</evidence>
<evidence type="ECO:0000259" key="22">
    <source>
        <dbReference type="Pfam" id="PF02931"/>
    </source>
</evidence>
<keyword evidence="25" id="KW-1185">Reference proteome</keyword>
<dbReference type="SUPFAM" id="SSF63712">
    <property type="entry name" value="Nicotinic receptor ligand binding domain-like"/>
    <property type="match status" value="1"/>
</dbReference>
<evidence type="ECO:0000256" key="8">
    <source>
        <dbReference type="ARBA" id="ARBA00023065"/>
    </source>
</evidence>
<dbReference type="InterPro" id="IPR006028">
    <property type="entry name" value="GABAA/Glycine_rcpt"/>
</dbReference>
<comment type="subcellular location">
    <subcellularLocation>
        <location evidence="18">Postsynaptic cell membrane</location>
        <topology evidence="18">Multi-pass membrane protein</topology>
    </subcellularLocation>
</comment>
<dbReference type="InterPro" id="IPR036734">
    <property type="entry name" value="Neur_chan_lig-bd_sf"/>
</dbReference>
<evidence type="ECO:0000256" key="13">
    <source>
        <dbReference type="ARBA" id="ARBA00023180"/>
    </source>
</evidence>
<dbReference type="SMR" id="A0A7M7M2V2"/>
<accession>A0A7M7M2V2</accession>
<dbReference type="CTD" id="39054"/>
<keyword evidence="5 20" id="KW-0732">Signal</keyword>
<evidence type="ECO:0000313" key="24">
    <source>
        <dbReference type="EnsemblMetazoa" id="XP_016845786"/>
    </source>
</evidence>
<evidence type="ECO:0000256" key="20">
    <source>
        <dbReference type="RuleBase" id="RU000687"/>
    </source>
</evidence>
<dbReference type="PRINTS" id="PR00253">
    <property type="entry name" value="GABAARECEPTR"/>
</dbReference>
<dbReference type="PROSITE" id="PS00236">
    <property type="entry name" value="NEUROTR_ION_CHANNEL"/>
    <property type="match status" value="1"/>
</dbReference>
<proteinExistence type="inferred from homology"/>
<feature type="chain" id="PRO_5029945459" description="Gamma-aminobutyric acid receptor subunit beta" evidence="20">
    <location>
        <begin position="27"/>
        <end position="477"/>
    </location>
</feature>
<keyword evidence="3" id="KW-1003">Cell membrane</keyword>
<dbReference type="GO" id="GO:0005254">
    <property type="term" value="F:chloride channel activity"/>
    <property type="evidence" value="ECO:0007669"/>
    <property type="project" value="UniProtKB-KW"/>
</dbReference>
<dbReference type="EnsemblMetazoa" id="XM_016990297">
    <property type="protein sequence ID" value="XP_016845786"/>
    <property type="gene ID" value="LOC100116668"/>
</dbReference>
<dbReference type="Proteomes" id="UP000002358">
    <property type="component" value="Chromosome 1"/>
</dbReference>
<keyword evidence="10" id="KW-1015">Disulfide bond</keyword>
<dbReference type="InterPro" id="IPR002289">
    <property type="entry name" value="GABAAb_rcpt"/>
</dbReference>
<keyword evidence="7" id="KW-0770">Synapse</keyword>
<feature type="transmembrane region" description="Helical" evidence="20">
    <location>
        <begin position="252"/>
        <end position="276"/>
    </location>
</feature>
<dbReference type="GO" id="GO:0045211">
    <property type="term" value="C:postsynaptic membrane"/>
    <property type="evidence" value="ECO:0007669"/>
    <property type="project" value="UniProtKB-SubCell"/>
</dbReference>
<evidence type="ECO:0000256" key="6">
    <source>
        <dbReference type="ARBA" id="ARBA00022989"/>
    </source>
</evidence>
<keyword evidence="16" id="KW-1071">Ligand-gated ion channel</keyword>
<dbReference type="CDD" id="cd19049">
    <property type="entry name" value="LGIC_TM_anion"/>
    <property type="match status" value="1"/>
</dbReference>
<dbReference type="PRINTS" id="PR01160">
    <property type="entry name" value="GABAARBETA"/>
</dbReference>
<keyword evidence="17 20" id="KW-0407">Ion channel</keyword>
<evidence type="ECO:0000313" key="25">
    <source>
        <dbReference type="Proteomes" id="UP000002358"/>
    </source>
</evidence>
<evidence type="ECO:0000256" key="15">
    <source>
        <dbReference type="ARBA" id="ARBA00023257"/>
    </source>
</evidence>
<dbReference type="InterPro" id="IPR036719">
    <property type="entry name" value="Neuro-gated_channel_TM_sf"/>
</dbReference>
<feature type="signal peptide" evidence="20">
    <location>
        <begin position="1"/>
        <end position="26"/>
    </location>
</feature>
<evidence type="ECO:0000256" key="11">
    <source>
        <dbReference type="ARBA" id="ARBA00023170"/>
    </source>
</evidence>
<evidence type="ECO:0000256" key="21">
    <source>
        <dbReference type="SAM" id="MobiDB-lite"/>
    </source>
</evidence>
<dbReference type="FunFam" id="2.70.170.10:FF:000021">
    <property type="entry name" value="Gamma-aminobutyric acid receptor isoform 3b"/>
    <property type="match status" value="1"/>
</dbReference>
<evidence type="ECO:0000256" key="10">
    <source>
        <dbReference type="ARBA" id="ARBA00023157"/>
    </source>
</evidence>
<evidence type="ECO:0000256" key="12">
    <source>
        <dbReference type="ARBA" id="ARBA00023173"/>
    </source>
</evidence>
<feature type="transmembrane region" description="Helical" evidence="20">
    <location>
        <begin position="318"/>
        <end position="340"/>
    </location>
</feature>
<evidence type="ECO:0000256" key="18">
    <source>
        <dbReference type="ARBA" id="ARBA00034104"/>
    </source>
</evidence>
<dbReference type="SUPFAM" id="SSF90112">
    <property type="entry name" value="Neurotransmitter-gated ion-channel transmembrane pore"/>
    <property type="match status" value="1"/>
</dbReference>
<feature type="transmembrane region" description="Helical" evidence="20">
    <location>
        <begin position="442"/>
        <end position="462"/>
    </location>
</feature>
<dbReference type="AlphaFoldDB" id="A0A7M7M2V2"/>
<dbReference type="InterPro" id="IPR006201">
    <property type="entry name" value="Neur_channel"/>
</dbReference>
<evidence type="ECO:0000256" key="16">
    <source>
        <dbReference type="ARBA" id="ARBA00023286"/>
    </source>
</evidence>
<evidence type="ECO:0000256" key="4">
    <source>
        <dbReference type="ARBA" id="ARBA00022692"/>
    </source>
</evidence>
<dbReference type="InterPro" id="IPR006202">
    <property type="entry name" value="Neur_chan_lig-bd"/>
</dbReference>
<dbReference type="InterPro" id="IPR006029">
    <property type="entry name" value="Neurotrans-gated_channel_TM"/>
</dbReference>
<keyword evidence="12" id="KW-0869">Chloride channel</keyword>
<evidence type="ECO:0000256" key="2">
    <source>
        <dbReference type="ARBA" id="ARBA00022448"/>
    </source>
</evidence>
<evidence type="ECO:0000256" key="14">
    <source>
        <dbReference type="ARBA" id="ARBA00023214"/>
    </source>
</evidence>
<organism evidence="24 25">
    <name type="scientific">Nasonia vitripennis</name>
    <name type="common">Parasitic wasp</name>
    <dbReference type="NCBI Taxonomy" id="7425"/>
    <lineage>
        <taxon>Eukaryota</taxon>
        <taxon>Metazoa</taxon>
        <taxon>Ecdysozoa</taxon>
        <taxon>Arthropoda</taxon>
        <taxon>Hexapoda</taxon>
        <taxon>Insecta</taxon>
        <taxon>Pterygota</taxon>
        <taxon>Neoptera</taxon>
        <taxon>Endopterygota</taxon>
        <taxon>Hymenoptera</taxon>
        <taxon>Apocrita</taxon>
        <taxon>Proctotrupomorpha</taxon>
        <taxon>Chalcidoidea</taxon>
        <taxon>Pteromalidae</taxon>
        <taxon>Pteromalinae</taxon>
        <taxon>Nasonia</taxon>
    </lineage>
</organism>
<evidence type="ECO:0000256" key="7">
    <source>
        <dbReference type="ARBA" id="ARBA00023018"/>
    </source>
</evidence>
<keyword evidence="15" id="KW-0628">Postsynaptic cell membrane</keyword>
<dbReference type="GeneID" id="100116668"/>
<dbReference type="Gene3D" id="2.70.170.10">
    <property type="entry name" value="Neurotransmitter-gated ion-channel ligand-binding domain"/>
    <property type="match status" value="1"/>
</dbReference>
<keyword evidence="11" id="KW-0675">Receptor</keyword>
<keyword evidence="9 20" id="KW-0472">Membrane</keyword>
<dbReference type="RefSeq" id="XP_016845786.2">
    <property type="nucleotide sequence ID" value="XM_016990297.3"/>
</dbReference>
<feature type="region of interest" description="Disordered" evidence="21">
    <location>
        <begin position="390"/>
        <end position="419"/>
    </location>
</feature>